<gene>
    <name evidence="12" type="primary">dacB_1</name>
    <name evidence="12" type="ORF">CCUG60884_00029</name>
</gene>
<dbReference type="InterPro" id="IPR018044">
    <property type="entry name" value="Peptidase_S11"/>
</dbReference>
<dbReference type="GO" id="GO:0071555">
    <property type="term" value="P:cell wall organization"/>
    <property type="evidence" value="ECO:0007669"/>
    <property type="project" value="UniProtKB-KW"/>
</dbReference>
<dbReference type="PANTHER" id="PTHR21581:SF33">
    <property type="entry name" value="D-ALANYL-D-ALANINE CARBOXYPEPTIDASE DACB"/>
    <property type="match status" value="1"/>
</dbReference>
<comment type="similarity">
    <text evidence="1 9">Belongs to the peptidase S11 family.</text>
</comment>
<evidence type="ECO:0000256" key="7">
    <source>
        <dbReference type="PIRSR" id="PIRSR618044-1"/>
    </source>
</evidence>
<keyword evidence="2 10" id="KW-0732">Signal</keyword>
<keyword evidence="12" id="KW-0121">Carboxypeptidase</keyword>
<feature type="chain" id="PRO_5020547534" evidence="10">
    <location>
        <begin position="44"/>
        <end position="299"/>
    </location>
</feature>
<dbReference type="GO" id="GO:0009002">
    <property type="term" value="F:serine-type D-Ala-D-Ala carboxypeptidase activity"/>
    <property type="evidence" value="ECO:0007669"/>
    <property type="project" value="UniProtKB-EC"/>
</dbReference>
<keyword evidence="5" id="KW-0573">Peptidoglycan synthesis</keyword>
<organism evidence="12 13">
    <name type="scientific">Mycobacteroides salmoniphilum</name>
    <dbReference type="NCBI Taxonomy" id="404941"/>
    <lineage>
        <taxon>Bacteria</taxon>
        <taxon>Bacillati</taxon>
        <taxon>Actinomycetota</taxon>
        <taxon>Actinomycetes</taxon>
        <taxon>Mycobacteriales</taxon>
        <taxon>Mycobacteriaceae</taxon>
        <taxon>Mycobacteroides</taxon>
    </lineage>
</organism>
<evidence type="ECO:0000313" key="13">
    <source>
        <dbReference type="Proteomes" id="UP000294604"/>
    </source>
</evidence>
<keyword evidence="12" id="KW-0645">Protease</keyword>
<evidence type="ECO:0000256" key="10">
    <source>
        <dbReference type="SAM" id="SignalP"/>
    </source>
</evidence>
<evidence type="ECO:0000256" key="2">
    <source>
        <dbReference type="ARBA" id="ARBA00022729"/>
    </source>
</evidence>
<keyword evidence="3 12" id="KW-0378">Hydrolase</keyword>
<feature type="binding site" evidence="8">
    <location>
        <position position="238"/>
    </location>
    <ligand>
        <name>substrate</name>
    </ligand>
</feature>
<dbReference type="EC" id="3.4.16.4" evidence="12"/>
<dbReference type="STRING" id="404941.GCA_002013645_04133"/>
<dbReference type="PANTHER" id="PTHR21581">
    <property type="entry name" value="D-ALANYL-D-ALANINE CARBOXYPEPTIDASE"/>
    <property type="match status" value="1"/>
</dbReference>
<reference evidence="12 13" key="1">
    <citation type="journal article" date="2019" name="Sci. Rep.">
        <title>Extended insight into the Mycobacterium chelonae-abscessus complex through whole genome sequencing of Mycobacterium salmoniphilum outbreak and Mycobacterium salmoniphilum-like strains.</title>
        <authorList>
            <person name="Behra P.R.K."/>
            <person name="Das S."/>
            <person name="Pettersson B.M.F."/>
            <person name="Shirreff L."/>
            <person name="DuCote T."/>
            <person name="Jacobsson K.G."/>
            <person name="Ennis D.G."/>
            <person name="Kirsebom L.A."/>
        </authorList>
    </citation>
    <scope>NUCLEOTIDE SEQUENCE [LARGE SCALE GENOMIC DNA]</scope>
    <source>
        <strain evidence="12 13">CCUG 60884</strain>
    </source>
</reference>
<keyword evidence="6" id="KW-0961">Cell wall biogenesis/degradation</keyword>
<evidence type="ECO:0000256" key="3">
    <source>
        <dbReference type="ARBA" id="ARBA00022801"/>
    </source>
</evidence>
<dbReference type="GO" id="GO:0009252">
    <property type="term" value="P:peptidoglycan biosynthetic process"/>
    <property type="evidence" value="ECO:0007669"/>
    <property type="project" value="UniProtKB-KW"/>
</dbReference>
<sequence length="299" mass="31128" precursor="true">MFPISTALVSEPMSSLPPSLGYRVFAVLSALFLALTAPGLAHADTAAPPPEGPAQAWLVADLDSGQILAARDPYATHAPASTIKVLLALVALDELPLDATVVADAADSHAECNCVGIKAGQVYTTHDLLAGALLESGNDAANTLAHMLGGREVAVEKMNAKAAALGATGTHTASPSGLDAPGMDMRSTPHDLAVIFRAALANPVFAEITRQPAADFPGRVLHNQNELMYRYPGVIGGKTGFTDIARKTYVAAAERDGKRLVVVMMYGLVHEGGPTYWDQAASLFDWGFANDGQVTVGSL</sequence>
<evidence type="ECO:0000256" key="6">
    <source>
        <dbReference type="ARBA" id="ARBA00023316"/>
    </source>
</evidence>
<dbReference type="GO" id="GO:0006508">
    <property type="term" value="P:proteolysis"/>
    <property type="evidence" value="ECO:0007669"/>
    <property type="project" value="InterPro"/>
</dbReference>
<dbReference type="PRINTS" id="PR00725">
    <property type="entry name" value="DADACBPTASE1"/>
</dbReference>
<evidence type="ECO:0000256" key="9">
    <source>
        <dbReference type="RuleBase" id="RU004016"/>
    </source>
</evidence>
<evidence type="ECO:0000313" key="12">
    <source>
        <dbReference type="EMBL" id="TEA09637.1"/>
    </source>
</evidence>
<name>A0A4R8T0H9_9MYCO</name>
<evidence type="ECO:0000256" key="8">
    <source>
        <dbReference type="PIRSR" id="PIRSR618044-2"/>
    </source>
</evidence>
<evidence type="ECO:0000256" key="5">
    <source>
        <dbReference type="ARBA" id="ARBA00022984"/>
    </source>
</evidence>
<proteinExistence type="inferred from homology"/>
<keyword evidence="4" id="KW-0133">Cell shape</keyword>
<feature type="active site" description="Proton acceptor" evidence="7">
    <location>
        <position position="84"/>
    </location>
</feature>
<comment type="caution">
    <text evidence="12">The sequence shown here is derived from an EMBL/GenBank/DDBJ whole genome shotgun (WGS) entry which is preliminary data.</text>
</comment>
<dbReference type="InterPro" id="IPR001967">
    <property type="entry name" value="Peptidase_S11_N"/>
</dbReference>
<feature type="active site" description="Acyl-ester intermediate" evidence="7">
    <location>
        <position position="81"/>
    </location>
</feature>
<feature type="active site" evidence="7">
    <location>
        <position position="136"/>
    </location>
</feature>
<dbReference type="Pfam" id="PF00768">
    <property type="entry name" value="Peptidase_S11"/>
    <property type="match status" value="1"/>
</dbReference>
<evidence type="ECO:0000259" key="11">
    <source>
        <dbReference type="Pfam" id="PF00768"/>
    </source>
</evidence>
<dbReference type="Gene3D" id="3.40.710.10">
    <property type="entry name" value="DD-peptidase/beta-lactamase superfamily"/>
    <property type="match status" value="1"/>
</dbReference>
<protein>
    <submittedName>
        <fullName evidence="12">D-alanyl-D-alanine carboxypeptidase DacB</fullName>
        <ecNumber evidence="12">3.4.16.4</ecNumber>
    </submittedName>
</protein>
<dbReference type="SUPFAM" id="SSF56601">
    <property type="entry name" value="beta-lactamase/transpeptidase-like"/>
    <property type="match status" value="1"/>
</dbReference>
<accession>A0A4R8T0H9</accession>
<dbReference type="GO" id="GO:0008360">
    <property type="term" value="P:regulation of cell shape"/>
    <property type="evidence" value="ECO:0007669"/>
    <property type="project" value="UniProtKB-KW"/>
</dbReference>
<evidence type="ECO:0000256" key="1">
    <source>
        <dbReference type="ARBA" id="ARBA00007164"/>
    </source>
</evidence>
<dbReference type="EMBL" id="PECL01000001">
    <property type="protein sequence ID" value="TEA09637.1"/>
    <property type="molecule type" value="Genomic_DNA"/>
</dbReference>
<feature type="domain" description="Peptidase S11 D-alanyl-D-alanine carboxypeptidase A N-terminal" evidence="11">
    <location>
        <begin position="46"/>
        <end position="265"/>
    </location>
</feature>
<evidence type="ECO:0000256" key="4">
    <source>
        <dbReference type="ARBA" id="ARBA00022960"/>
    </source>
</evidence>
<dbReference type="InterPro" id="IPR012338">
    <property type="entry name" value="Beta-lactam/transpept-like"/>
</dbReference>
<dbReference type="Proteomes" id="UP000294604">
    <property type="component" value="Unassembled WGS sequence"/>
</dbReference>
<dbReference type="AlphaFoldDB" id="A0A4R8T0H9"/>
<feature type="signal peptide" evidence="10">
    <location>
        <begin position="1"/>
        <end position="43"/>
    </location>
</feature>